<dbReference type="AlphaFoldDB" id="A0A0F9CJ09"/>
<sequence length="88" mass="9925">FKAHDARTVFAYDRSADAFLLADPKGNKLAAFDLSTNTWRLVTPDGPGMPKPPYCVGKGYYDPAHNVLVVQSAYTPRMWVYRHKKLIP</sequence>
<comment type="caution">
    <text evidence="1">The sequence shown here is derived from an EMBL/GenBank/DDBJ whole genome shotgun (WGS) entry which is preliminary data.</text>
</comment>
<name>A0A0F9CJ09_9ZZZZ</name>
<organism evidence="1">
    <name type="scientific">marine sediment metagenome</name>
    <dbReference type="NCBI Taxonomy" id="412755"/>
    <lineage>
        <taxon>unclassified sequences</taxon>
        <taxon>metagenomes</taxon>
        <taxon>ecological metagenomes</taxon>
    </lineage>
</organism>
<evidence type="ECO:0008006" key="2">
    <source>
        <dbReference type="Google" id="ProtNLM"/>
    </source>
</evidence>
<accession>A0A0F9CJ09</accession>
<evidence type="ECO:0000313" key="1">
    <source>
        <dbReference type="EMBL" id="KKL49119.1"/>
    </source>
</evidence>
<proteinExistence type="predicted"/>
<dbReference type="EMBL" id="LAZR01033077">
    <property type="protein sequence ID" value="KKL49119.1"/>
    <property type="molecule type" value="Genomic_DNA"/>
</dbReference>
<reference evidence="1" key="1">
    <citation type="journal article" date="2015" name="Nature">
        <title>Complex archaea that bridge the gap between prokaryotes and eukaryotes.</title>
        <authorList>
            <person name="Spang A."/>
            <person name="Saw J.H."/>
            <person name="Jorgensen S.L."/>
            <person name="Zaremba-Niedzwiedzka K."/>
            <person name="Martijn J."/>
            <person name="Lind A.E."/>
            <person name="van Eijk R."/>
            <person name="Schleper C."/>
            <person name="Guy L."/>
            <person name="Ettema T.J."/>
        </authorList>
    </citation>
    <scope>NUCLEOTIDE SEQUENCE</scope>
</reference>
<protein>
    <recommendedName>
        <fullName evidence="2">SMP-30/Gluconolactonase/LRE-like region domain-containing protein</fullName>
    </recommendedName>
</protein>
<feature type="non-terminal residue" evidence="1">
    <location>
        <position position="1"/>
    </location>
</feature>
<gene>
    <name evidence="1" type="ORF">LCGC14_2318690</name>
</gene>